<organism evidence="1 2">
    <name type="scientific">Paenibacillus macquariensis</name>
    <dbReference type="NCBI Taxonomy" id="948756"/>
    <lineage>
        <taxon>Bacteria</taxon>
        <taxon>Bacillati</taxon>
        <taxon>Bacillota</taxon>
        <taxon>Bacilli</taxon>
        <taxon>Bacillales</taxon>
        <taxon>Paenibacillaceae</taxon>
        <taxon>Paenibacillus</taxon>
    </lineage>
</organism>
<gene>
    <name evidence="1" type="ORF">SAMN05421578_108105</name>
</gene>
<accession>A0ABY1K2Z1</accession>
<sequence length="47" mass="5594">MDNNSAQHLWERYVVLNPNVTNHYDAWKCGYTKELADELSDLMKHEN</sequence>
<evidence type="ECO:0000313" key="1">
    <source>
        <dbReference type="EMBL" id="SIR18650.1"/>
    </source>
</evidence>
<keyword evidence="2" id="KW-1185">Reference proteome</keyword>
<reference evidence="1 2" key="1">
    <citation type="submission" date="2017-01" db="EMBL/GenBank/DDBJ databases">
        <authorList>
            <person name="Varghese N."/>
            <person name="Submissions S."/>
        </authorList>
    </citation>
    <scope>NUCLEOTIDE SEQUENCE [LARGE SCALE GENOMIC DNA]</scope>
    <source>
        <strain evidence="1 2">ATCC 23464</strain>
    </source>
</reference>
<dbReference type="Proteomes" id="UP000186666">
    <property type="component" value="Unassembled WGS sequence"/>
</dbReference>
<evidence type="ECO:0000313" key="2">
    <source>
        <dbReference type="Proteomes" id="UP000186666"/>
    </source>
</evidence>
<dbReference type="EMBL" id="FTNK01000008">
    <property type="protein sequence ID" value="SIR18650.1"/>
    <property type="molecule type" value="Genomic_DNA"/>
</dbReference>
<protein>
    <submittedName>
        <fullName evidence="1">Uncharacterized protein</fullName>
    </submittedName>
</protein>
<comment type="caution">
    <text evidence="1">The sequence shown here is derived from an EMBL/GenBank/DDBJ whole genome shotgun (WGS) entry which is preliminary data.</text>
</comment>
<dbReference type="RefSeq" id="WP_156510082.1">
    <property type="nucleotide sequence ID" value="NZ_FTNK01000008.1"/>
</dbReference>
<name>A0ABY1K2Z1_9BACL</name>
<proteinExistence type="predicted"/>